<evidence type="ECO:0000313" key="3">
    <source>
        <dbReference type="Proteomes" id="UP000519439"/>
    </source>
</evidence>
<proteinExistence type="predicted"/>
<keyword evidence="1" id="KW-0812">Transmembrane</keyword>
<organism evidence="2 3">
    <name type="scientific">Microvirga flocculans</name>
    <dbReference type="NCBI Taxonomy" id="217168"/>
    <lineage>
        <taxon>Bacteria</taxon>
        <taxon>Pseudomonadati</taxon>
        <taxon>Pseudomonadota</taxon>
        <taxon>Alphaproteobacteria</taxon>
        <taxon>Hyphomicrobiales</taxon>
        <taxon>Methylobacteriaceae</taxon>
        <taxon>Microvirga</taxon>
    </lineage>
</organism>
<keyword evidence="1" id="KW-1133">Transmembrane helix</keyword>
<keyword evidence="3" id="KW-1185">Reference proteome</keyword>
<accession>A0A7W6IEE7</accession>
<dbReference type="EMBL" id="JACIDC010000004">
    <property type="protein sequence ID" value="MBB4039951.1"/>
    <property type="molecule type" value="Genomic_DNA"/>
</dbReference>
<keyword evidence="1" id="KW-0472">Membrane</keyword>
<sequence>MTIKESRLERRMEATADEGSMRRKVIPLLPALIGTLAVMNVASVIMALIE</sequence>
<evidence type="ECO:0000313" key="2">
    <source>
        <dbReference type="EMBL" id="MBB4039951.1"/>
    </source>
</evidence>
<dbReference type="Proteomes" id="UP000519439">
    <property type="component" value="Unassembled WGS sequence"/>
</dbReference>
<comment type="caution">
    <text evidence="2">The sequence shown here is derived from an EMBL/GenBank/DDBJ whole genome shotgun (WGS) entry which is preliminary data.</text>
</comment>
<protein>
    <submittedName>
        <fullName evidence="2">Uncharacterized protein</fullName>
    </submittedName>
</protein>
<gene>
    <name evidence="2" type="ORF">GGR34_001598</name>
</gene>
<name>A0A7W6IEE7_9HYPH</name>
<reference evidence="2 3" key="1">
    <citation type="submission" date="2020-08" db="EMBL/GenBank/DDBJ databases">
        <title>Genomic Encyclopedia of Type Strains, Phase IV (KMG-IV): sequencing the most valuable type-strain genomes for metagenomic binning, comparative biology and taxonomic classification.</title>
        <authorList>
            <person name="Goeker M."/>
        </authorList>
    </citation>
    <scope>NUCLEOTIDE SEQUENCE [LARGE SCALE GENOMIC DNA]</scope>
    <source>
        <strain evidence="2 3">DSM 15743</strain>
    </source>
</reference>
<evidence type="ECO:0000256" key="1">
    <source>
        <dbReference type="SAM" id="Phobius"/>
    </source>
</evidence>
<dbReference type="RefSeq" id="WP_154664115.1">
    <property type="nucleotide sequence ID" value="NZ_JACIDC010000004.1"/>
</dbReference>
<feature type="transmembrane region" description="Helical" evidence="1">
    <location>
        <begin position="28"/>
        <end position="49"/>
    </location>
</feature>
<dbReference type="AlphaFoldDB" id="A0A7W6IEE7"/>